<dbReference type="CDD" id="cd14858">
    <property type="entry name" value="TrmE_N"/>
    <property type="match status" value="1"/>
</dbReference>
<dbReference type="HAMAP" id="MF_00379">
    <property type="entry name" value="GTPase_MnmE"/>
    <property type="match status" value="1"/>
</dbReference>
<dbReference type="Gene3D" id="3.40.50.300">
    <property type="entry name" value="P-loop containing nucleotide triphosphate hydrolases"/>
    <property type="match status" value="1"/>
</dbReference>
<evidence type="ECO:0000256" key="2">
    <source>
        <dbReference type="ARBA" id="ARBA00022694"/>
    </source>
</evidence>
<comment type="similarity">
    <text evidence="1">Belongs to the TRAFAC class TrmE-Era-EngA-EngB-Septin-like GTPase superfamily. TrmE GTPase family.</text>
</comment>
<dbReference type="GO" id="GO:0005829">
    <property type="term" value="C:cytosol"/>
    <property type="evidence" value="ECO:0007669"/>
    <property type="project" value="TreeGrafter"/>
</dbReference>
<dbReference type="GO" id="GO:0003924">
    <property type="term" value="F:GTPase activity"/>
    <property type="evidence" value="ECO:0007669"/>
    <property type="project" value="InterPro"/>
</dbReference>
<dbReference type="Gene3D" id="3.30.1360.120">
    <property type="entry name" value="Probable tRNA modification gtpase trme, domain 1"/>
    <property type="match status" value="1"/>
</dbReference>
<dbReference type="NCBIfam" id="TIGR00450">
    <property type="entry name" value="mnmE_trmE_thdF"/>
    <property type="match status" value="1"/>
</dbReference>
<dbReference type="InterPro" id="IPR004520">
    <property type="entry name" value="GTPase_MnmE"/>
</dbReference>
<dbReference type="SUPFAM" id="SSF116878">
    <property type="entry name" value="TrmE connector domain"/>
    <property type="match status" value="1"/>
</dbReference>
<dbReference type="InterPro" id="IPR018948">
    <property type="entry name" value="GTP-bd_TrmE_N"/>
</dbReference>
<dbReference type="Pfam" id="PF10396">
    <property type="entry name" value="TrmE_N"/>
    <property type="match status" value="1"/>
</dbReference>
<dbReference type="PROSITE" id="PS51709">
    <property type="entry name" value="G_TRME"/>
    <property type="match status" value="1"/>
</dbReference>
<dbReference type="PANTHER" id="PTHR42714">
    <property type="entry name" value="TRNA MODIFICATION GTPASE GTPBP3"/>
    <property type="match status" value="1"/>
</dbReference>
<evidence type="ECO:0000259" key="5">
    <source>
        <dbReference type="PROSITE" id="PS51709"/>
    </source>
</evidence>
<proteinExistence type="inferred from homology"/>
<dbReference type="InterPro" id="IPR005225">
    <property type="entry name" value="Small_GTP-bd"/>
</dbReference>
<gene>
    <name evidence="6" type="ORF">METZ01_LOCUS2441</name>
</gene>
<dbReference type="Pfam" id="PF12631">
    <property type="entry name" value="MnmE_helical"/>
    <property type="match status" value="1"/>
</dbReference>
<dbReference type="Pfam" id="PF01926">
    <property type="entry name" value="MMR_HSR1"/>
    <property type="match status" value="1"/>
</dbReference>
<dbReference type="GO" id="GO:0030488">
    <property type="term" value="P:tRNA methylation"/>
    <property type="evidence" value="ECO:0007669"/>
    <property type="project" value="TreeGrafter"/>
</dbReference>
<dbReference type="NCBIfam" id="TIGR00231">
    <property type="entry name" value="small_GTP"/>
    <property type="match status" value="1"/>
</dbReference>
<dbReference type="Gene3D" id="1.20.120.430">
    <property type="entry name" value="tRNA modification GTPase MnmE domain 2"/>
    <property type="match status" value="1"/>
</dbReference>
<dbReference type="GO" id="GO:0005525">
    <property type="term" value="F:GTP binding"/>
    <property type="evidence" value="ECO:0007669"/>
    <property type="project" value="UniProtKB-KW"/>
</dbReference>
<dbReference type="AlphaFoldDB" id="A0A381N508"/>
<dbReference type="InterPro" id="IPR025867">
    <property type="entry name" value="MnmE_helical"/>
</dbReference>
<evidence type="ECO:0000256" key="1">
    <source>
        <dbReference type="ARBA" id="ARBA00011043"/>
    </source>
</evidence>
<dbReference type="InterPro" id="IPR031168">
    <property type="entry name" value="G_TrmE"/>
</dbReference>
<dbReference type="EMBL" id="UINC01000124">
    <property type="protein sequence ID" value="SUZ49587.1"/>
    <property type="molecule type" value="Genomic_DNA"/>
</dbReference>
<dbReference type="InterPro" id="IPR027368">
    <property type="entry name" value="MnmE_dom2"/>
</dbReference>
<dbReference type="CDD" id="cd04164">
    <property type="entry name" value="trmE"/>
    <property type="match status" value="1"/>
</dbReference>
<dbReference type="SUPFAM" id="SSF52540">
    <property type="entry name" value="P-loop containing nucleoside triphosphate hydrolases"/>
    <property type="match status" value="1"/>
</dbReference>
<dbReference type="NCBIfam" id="NF003661">
    <property type="entry name" value="PRK05291.1-3"/>
    <property type="match status" value="1"/>
</dbReference>
<dbReference type="InterPro" id="IPR006073">
    <property type="entry name" value="GTP-bd"/>
</dbReference>
<reference evidence="6" key="1">
    <citation type="submission" date="2018-05" db="EMBL/GenBank/DDBJ databases">
        <authorList>
            <person name="Lanie J.A."/>
            <person name="Ng W.-L."/>
            <person name="Kazmierczak K.M."/>
            <person name="Andrzejewski T.M."/>
            <person name="Davidsen T.M."/>
            <person name="Wayne K.J."/>
            <person name="Tettelin H."/>
            <person name="Glass J.I."/>
            <person name="Rusch D."/>
            <person name="Podicherti R."/>
            <person name="Tsui H.-C.T."/>
            <person name="Winkler M.E."/>
        </authorList>
    </citation>
    <scope>NUCLEOTIDE SEQUENCE</scope>
</reference>
<keyword evidence="3" id="KW-0547">Nucleotide-binding</keyword>
<keyword evidence="4" id="KW-0342">GTP-binding</keyword>
<evidence type="ECO:0000256" key="4">
    <source>
        <dbReference type="ARBA" id="ARBA00023134"/>
    </source>
</evidence>
<accession>A0A381N508</accession>
<sequence>MPAIETDTICAIATPVGRSGIGIVRLSGPDVAKACEEILGFLPSPRHAHYCDFLDADQAVIDQGVAIYYQSPDSFTGEDILELQGHGGVYVLNAVLERVLLLDIRLAGPGEFSERAFLNDKIDLLQAEAIADLIDANSKQAVQSAMRTLTGQFSELVHDLVTMLTTIRVNVEAAIDFSDEDIDLIADTKVGESIEETLNQISGVYAQAEQGALLKDGLQVVITGIPNAGKSSLLNALSGVDSAIVTDIPGTTRDLLKEEISIDGMPIHIIDTAGLRTSDNIVEIEGVKRAHDAIETADQILLVFDCTSSEQDVDKVLQPLNLAEKSTDSIESILTRCTLIYNKIDLLDNTPGKDTFLYKNKELSKIRLSAKQGTGIGMLRDHLKTCAGFRPTEETAFVARERHLAELKKAEKLIRHGLFQLSKGSHLELVAEDLRLAQNHLGGITGEFTSDDLLGEIFSSFCIGK</sequence>
<keyword evidence="2" id="KW-0819">tRNA processing</keyword>
<dbReference type="InterPro" id="IPR027266">
    <property type="entry name" value="TrmE/GcvT-like"/>
</dbReference>
<feature type="domain" description="TrmE-type G" evidence="5">
    <location>
        <begin position="217"/>
        <end position="388"/>
    </location>
</feature>
<dbReference type="InterPro" id="IPR027417">
    <property type="entry name" value="P-loop_NTPase"/>
</dbReference>
<dbReference type="GO" id="GO:0002098">
    <property type="term" value="P:tRNA wobble uridine modification"/>
    <property type="evidence" value="ECO:0007669"/>
    <property type="project" value="TreeGrafter"/>
</dbReference>
<organism evidence="6">
    <name type="scientific">marine metagenome</name>
    <dbReference type="NCBI Taxonomy" id="408172"/>
    <lineage>
        <taxon>unclassified sequences</taxon>
        <taxon>metagenomes</taxon>
        <taxon>ecological metagenomes</taxon>
    </lineage>
</organism>
<name>A0A381N508_9ZZZZ</name>
<protein>
    <recommendedName>
        <fullName evidence="5">TrmE-type G domain-containing protein</fullName>
    </recommendedName>
</protein>
<dbReference type="PANTHER" id="PTHR42714:SF2">
    <property type="entry name" value="TRNA MODIFICATION GTPASE GTPBP3, MITOCHONDRIAL"/>
    <property type="match status" value="1"/>
</dbReference>
<evidence type="ECO:0000313" key="6">
    <source>
        <dbReference type="EMBL" id="SUZ49587.1"/>
    </source>
</evidence>
<evidence type="ECO:0000256" key="3">
    <source>
        <dbReference type="ARBA" id="ARBA00022741"/>
    </source>
</evidence>